<organism evidence="1 2">
    <name type="scientific">Acidocella aminolytica 101 = DSM 11237</name>
    <dbReference type="NCBI Taxonomy" id="1120923"/>
    <lineage>
        <taxon>Bacteria</taxon>
        <taxon>Pseudomonadati</taxon>
        <taxon>Pseudomonadota</taxon>
        <taxon>Alphaproteobacteria</taxon>
        <taxon>Acetobacterales</taxon>
        <taxon>Acidocellaceae</taxon>
        <taxon>Acidocella</taxon>
    </lineage>
</organism>
<evidence type="ECO:0000313" key="1">
    <source>
        <dbReference type="EMBL" id="GAN80884.1"/>
    </source>
</evidence>
<sequence length="60" mass="6743">MLAQADAALVAGGVARAETLLHQILELAPGREEALCLLYRLCRQQNRMQAVEALVRRVWR</sequence>
<dbReference type="InterPro" id="IPR011990">
    <property type="entry name" value="TPR-like_helical_dom_sf"/>
</dbReference>
<reference evidence="1 2" key="1">
    <citation type="submission" date="2012-11" db="EMBL/GenBank/DDBJ databases">
        <title>Whole genome sequence of Acidocella aminolytica 101 = DSM 11237.</title>
        <authorList>
            <person name="Azuma Y."/>
            <person name="Higashiura N."/>
            <person name="Hirakawa H."/>
            <person name="Matsushita K."/>
        </authorList>
    </citation>
    <scope>NUCLEOTIDE SEQUENCE [LARGE SCALE GENOMIC DNA]</scope>
    <source>
        <strain evidence="2">101 / DSM 11237</strain>
    </source>
</reference>
<dbReference type="EMBL" id="BANC01000060">
    <property type="protein sequence ID" value="GAN80884.1"/>
    <property type="molecule type" value="Genomic_DNA"/>
</dbReference>
<dbReference type="SUPFAM" id="SSF48452">
    <property type="entry name" value="TPR-like"/>
    <property type="match status" value="1"/>
</dbReference>
<proteinExistence type="predicted"/>
<dbReference type="Gene3D" id="1.25.40.10">
    <property type="entry name" value="Tetratricopeptide repeat domain"/>
    <property type="match status" value="1"/>
</dbReference>
<comment type="caution">
    <text evidence="1">The sequence shown here is derived from an EMBL/GenBank/DDBJ whole genome shotgun (WGS) entry which is preliminary data.</text>
</comment>
<dbReference type="AlphaFoldDB" id="A0A0D6PJ84"/>
<keyword evidence="2" id="KW-1185">Reference proteome</keyword>
<dbReference type="Proteomes" id="UP000032668">
    <property type="component" value="Unassembled WGS sequence"/>
</dbReference>
<evidence type="ECO:0008006" key="3">
    <source>
        <dbReference type="Google" id="ProtNLM"/>
    </source>
</evidence>
<name>A0A0D6PJ84_9PROT</name>
<evidence type="ECO:0000313" key="2">
    <source>
        <dbReference type="Proteomes" id="UP000032668"/>
    </source>
</evidence>
<dbReference type="STRING" id="1120923.SAMN02746095_02184"/>
<accession>A0A0D6PJ84</accession>
<protein>
    <recommendedName>
        <fullName evidence="3">Bacterial transcriptional activator domain-containing protein</fullName>
    </recommendedName>
</protein>
<gene>
    <name evidence="1" type="ORF">Aam_061_003</name>
</gene>